<name>A0A6J4VIH4_9CYAN</name>
<dbReference type="AlphaFoldDB" id="A0A6J4VIH4"/>
<evidence type="ECO:0000313" key="3">
    <source>
        <dbReference type="EMBL" id="CAA9579521.1"/>
    </source>
</evidence>
<evidence type="ECO:0000256" key="2">
    <source>
        <dbReference type="SAM" id="Phobius"/>
    </source>
</evidence>
<dbReference type="InterPro" id="IPR010004">
    <property type="entry name" value="Uncharacterised_Ycf66"/>
</dbReference>
<feature type="transmembrane region" description="Helical" evidence="2">
    <location>
        <begin position="56"/>
        <end position="76"/>
    </location>
</feature>
<feature type="compositionally biased region" description="Low complexity" evidence="1">
    <location>
        <begin position="358"/>
        <end position="372"/>
    </location>
</feature>
<keyword evidence="2" id="KW-0812">Transmembrane</keyword>
<feature type="compositionally biased region" description="Low complexity" evidence="1">
    <location>
        <begin position="123"/>
        <end position="133"/>
    </location>
</feature>
<feature type="region of interest" description="Disordered" evidence="1">
    <location>
        <begin position="339"/>
        <end position="422"/>
    </location>
</feature>
<sequence length="422" mass="44969">MLAYVLAWVVGLGSLSIYLTAFFFPEVHRKNDFIWSGIGFFYALVLWVYADRFRGGILLGQMASVALLVGFGWQMLKLRRQLTPSQQQTAFPDTRAVPTKLGGIKSNLQNRLANLPIRRRPSKQPQQVSQPQPLNTVEPRQTTPSQSPGIEQPSPILDDTSLSAGSSDETVIRQQRVSPAVKTSEVSSVQSTPATKATAPEAAEVKLAPLQAVTSILTNARDWVQTTFRKKQSTNVTIQPKAQPSHKTSEPGQVSAPDARAAKEVMTSGLPPAIAEPTAVPDVVSDDPIPPASGTAPEDTNVEQGVIEPDTSEAVTNIGTVGELENTAPAVEELTIAELASEVELTPSEPTPSDEPQSALEATSGEATATTSPDSETAPKEPKLVRPNAPDPELIDAARHNAGANSDSLADGPRSPEITSEQ</sequence>
<accession>A0A6J4VIH4</accession>
<feature type="transmembrane region" description="Helical" evidence="2">
    <location>
        <begin position="33"/>
        <end position="50"/>
    </location>
</feature>
<proteinExistence type="predicted"/>
<feature type="region of interest" description="Disordered" evidence="1">
    <location>
        <begin position="231"/>
        <end position="313"/>
    </location>
</feature>
<gene>
    <name evidence="3" type="ORF">AVDCRST_MAG81-2729</name>
</gene>
<dbReference type="EMBL" id="CADCWO010000151">
    <property type="protein sequence ID" value="CAA9579521.1"/>
    <property type="molecule type" value="Genomic_DNA"/>
</dbReference>
<dbReference type="Pfam" id="PF07444">
    <property type="entry name" value="Ycf66_N"/>
    <property type="match status" value="1"/>
</dbReference>
<evidence type="ECO:0000256" key="1">
    <source>
        <dbReference type="SAM" id="MobiDB-lite"/>
    </source>
</evidence>
<feature type="region of interest" description="Disordered" evidence="1">
    <location>
        <begin position="116"/>
        <end position="200"/>
    </location>
</feature>
<evidence type="ECO:0008006" key="4">
    <source>
        <dbReference type="Google" id="ProtNLM"/>
    </source>
</evidence>
<reference evidence="3" key="1">
    <citation type="submission" date="2020-02" db="EMBL/GenBank/DDBJ databases">
        <authorList>
            <person name="Meier V. D."/>
        </authorList>
    </citation>
    <scope>NUCLEOTIDE SEQUENCE</scope>
    <source>
        <strain evidence="3">AVDCRST_MAG81</strain>
    </source>
</reference>
<feature type="compositionally biased region" description="Polar residues" evidence="1">
    <location>
        <begin position="160"/>
        <end position="177"/>
    </location>
</feature>
<keyword evidence="2" id="KW-0472">Membrane</keyword>
<feature type="transmembrane region" description="Helical" evidence="2">
    <location>
        <begin position="6"/>
        <end position="24"/>
    </location>
</feature>
<organism evidence="3">
    <name type="scientific">uncultured Synechococcales cyanobacterium</name>
    <dbReference type="NCBI Taxonomy" id="1936017"/>
    <lineage>
        <taxon>Bacteria</taxon>
        <taxon>Bacillati</taxon>
        <taxon>Cyanobacteriota</taxon>
        <taxon>Cyanophyceae</taxon>
        <taxon>Synechococcales</taxon>
        <taxon>environmental samples</taxon>
    </lineage>
</organism>
<keyword evidence="2" id="KW-1133">Transmembrane helix</keyword>
<protein>
    <recommendedName>
        <fullName evidence="4">Ycf66 family protein</fullName>
    </recommendedName>
</protein>
<feature type="compositionally biased region" description="Polar residues" evidence="1">
    <location>
        <begin position="233"/>
        <end position="252"/>
    </location>
</feature>
<feature type="compositionally biased region" description="Polar residues" evidence="1">
    <location>
        <begin position="134"/>
        <end position="149"/>
    </location>
</feature>